<evidence type="ECO:0000313" key="10">
    <source>
        <dbReference type="Proteomes" id="UP000318053"/>
    </source>
</evidence>
<dbReference type="GO" id="GO:0005886">
    <property type="term" value="C:plasma membrane"/>
    <property type="evidence" value="ECO:0007669"/>
    <property type="project" value="UniProtKB-SubCell"/>
</dbReference>
<dbReference type="OrthoDB" id="261701at2"/>
<dbReference type="Pfam" id="PF00510">
    <property type="entry name" value="COX3"/>
    <property type="match status" value="1"/>
</dbReference>
<proteinExistence type="inferred from homology"/>
<evidence type="ECO:0000313" key="9">
    <source>
        <dbReference type="EMBL" id="TWT73203.1"/>
    </source>
</evidence>
<organism evidence="9 10">
    <name type="scientific">Allorhodopirellula solitaria</name>
    <dbReference type="NCBI Taxonomy" id="2527987"/>
    <lineage>
        <taxon>Bacteria</taxon>
        <taxon>Pseudomonadati</taxon>
        <taxon>Planctomycetota</taxon>
        <taxon>Planctomycetia</taxon>
        <taxon>Pirellulales</taxon>
        <taxon>Pirellulaceae</taxon>
        <taxon>Allorhodopirellula</taxon>
    </lineage>
</organism>
<evidence type="ECO:0000256" key="5">
    <source>
        <dbReference type="ARBA" id="ARBA00023136"/>
    </source>
</evidence>
<dbReference type="InterPro" id="IPR024791">
    <property type="entry name" value="Cyt_c/ubiquinol_Oxase_su3"/>
</dbReference>
<accession>A0A5C5YEF1</accession>
<sequence length="218" mass="23986">MVERTIPLSRWLSWSRSLEIYLPNSAARLPPDLRYQQGGWLFLCTLLVFFLTSLLLYGIYAESRQDDPQTAVELPASFLTSTVCLIGISVVLHLATRTVRRSKRGVTVVLLSIAALAAVVFIMIQYRSMLELLAGPALGGGTGKGVAGMVVVLAFLHALHVAGGILALGIVGVRTALGRYDHERHWPVDFTALYWHFLDLVWVCMLITFYLTTGGIAI</sequence>
<dbReference type="PANTHER" id="PTHR11403:SF10">
    <property type="entry name" value="CYTOCHROME C OXIDASE"/>
    <property type="match status" value="1"/>
</dbReference>
<comment type="caution">
    <text evidence="9">The sequence shown here is derived from an EMBL/GenBank/DDBJ whole genome shotgun (WGS) entry which is preliminary data.</text>
</comment>
<dbReference type="InterPro" id="IPR013833">
    <property type="entry name" value="Cyt_c_oxidase_su3_a-hlx"/>
</dbReference>
<keyword evidence="5 7" id="KW-0472">Membrane</keyword>
<evidence type="ECO:0000256" key="7">
    <source>
        <dbReference type="SAM" id="Phobius"/>
    </source>
</evidence>
<dbReference type="Gene3D" id="1.20.120.80">
    <property type="entry name" value="Cytochrome c oxidase, subunit III, four-helix bundle"/>
    <property type="match status" value="1"/>
</dbReference>
<keyword evidence="3 6" id="KW-0812">Transmembrane</keyword>
<feature type="transmembrane region" description="Helical" evidence="7">
    <location>
        <begin position="72"/>
        <end position="94"/>
    </location>
</feature>
<feature type="transmembrane region" description="Helical" evidence="7">
    <location>
        <begin position="38"/>
        <end position="60"/>
    </location>
</feature>
<dbReference type="InterPro" id="IPR000298">
    <property type="entry name" value="Cyt_c_oxidase-like_su3"/>
</dbReference>
<dbReference type="Proteomes" id="UP000318053">
    <property type="component" value="Unassembled WGS sequence"/>
</dbReference>
<dbReference type="GO" id="GO:0004129">
    <property type="term" value="F:cytochrome-c oxidase activity"/>
    <property type="evidence" value="ECO:0007669"/>
    <property type="project" value="InterPro"/>
</dbReference>
<comment type="subcellular location">
    <subcellularLocation>
        <location evidence="6">Cell membrane</location>
        <topology evidence="6">Multi-pass membrane protein</topology>
    </subcellularLocation>
    <subcellularLocation>
        <location evidence="1">Membrane</location>
        <topology evidence="1">Multi-pass membrane protein</topology>
    </subcellularLocation>
</comment>
<evidence type="ECO:0000259" key="8">
    <source>
        <dbReference type="PROSITE" id="PS50253"/>
    </source>
</evidence>
<evidence type="ECO:0000256" key="3">
    <source>
        <dbReference type="ARBA" id="ARBA00022692"/>
    </source>
</evidence>
<evidence type="ECO:0000256" key="4">
    <source>
        <dbReference type="ARBA" id="ARBA00022989"/>
    </source>
</evidence>
<comment type="similarity">
    <text evidence="2 6">Belongs to the cytochrome c oxidase subunit 3 family.</text>
</comment>
<protein>
    <submittedName>
        <fullName evidence="9">Cytochrome o ubiquinol oxidase subunit III</fullName>
    </submittedName>
</protein>
<feature type="transmembrane region" description="Helical" evidence="7">
    <location>
        <begin position="146"/>
        <end position="171"/>
    </location>
</feature>
<evidence type="ECO:0000256" key="6">
    <source>
        <dbReference type="RuleBase" id="RU003376"/>
    </source>
</evidence>
<feature type="transmembrane region" description="Helical" evidence="7">
    <location>
        <begin position="192"/>
        <end position="212"/>
    </location>
</feature>
<feature type="domain" description="Heme-copper oxidase subunit III family profile" evidence="8">
    <location>
        <begin position="38"/>
        <end position="214"/>
    </location>
</feature>
<name>A0A5C5YEF1_9BACT</name>
<dbReference type="EMBL" id="SJPK01000003">
    <property type="protein sequence ID" value="TWT73203.1"/>
    <property type="molecule type" value="Genomic_DNA"/>
</dbReference>
<keyword evidence="10" id="KW-1185">Reference proteome</keyword>
<dbReference type="GO" id="GO:0019646">
    <property type="term" value="P:aerobic electron transport chain"/>
    <property type="evidence" value="ECO:0007669"/>
    <property type="project" value="InterPro"/>
</dbReference>
<gene>
    <name evidence="9" type="ORF">CA85_16700</name>
</gene>
<evidence type="ECO:0000256" key="2">
    <source>
        <dbReference type="ARBA" id="ARBA00010581"/>
    </source>
</evidence>
<reference evidence="9 10" key="1">
    <citation type="submission" date="2019-02" db="EMBL/GenBank/DDBJ databases">
        <title>Deep-cultivation of Planctomycetes and their phenomic and genomic characterization uncovers novel biology.</title>
        <authorList>
            <person name="Wiegand S."/>
            <person name="Jogler M."/>
            <person name="Boedeker C."/>
            <person name="Pinto D."/>
            <person name="Vollmers J."/>
            <person name="Rivas-Marin E."/>
            <person name="Kohn T."/>
            <person name="Peeters S.H."/>
            <person name="Heuer A."/>
            <person name="Rast P."/>
            <person name="Oberbeckmann S."/>
            <person name="Bunk B."/>
            <person name="Jeske O."/>
            <person name="Meyerdierks A."/>
            <person name="Storesund J.E."/>
            <person name="Kallscheuer N."/>
            <person name="Luecker S."/>
            <person name="Lage O.M."/>
            <person name="Pohl T."/>
            <person name="Merkel B.J."/>
            <person name="Hornburger P."/>
            <person name="Mueller R.-W."/>
            <person name="Bruemmer F."/>
            <person name="Labrenz M."/>
            <person name="Spormann A.M."/>
            <person name="Op Den Camp H."/>
            <person name="Overmann J."/>
            <person name="Amann R."/>
            <person name="Jetten M.S.M."/>
            <person name="Mascher T."/>
            <person name="Medema M.H."/>
            <person name="Devos D.P."/>
            <person name="Kaster A.-K."/>
            <person name="Ovreas L."/>
            <person name="Rohde M."/>
            <person name="Galperin M.Y."/>
            <person name="Jogler C."/>
        </authorList>
    </citation>
    <scope>NUCLEOTIDE SEQUENCE [LARGE SCALE GENOMIC DNA]</scope>
    <source>
        <strain evidence="9 10">CA85</strain>
    </source>
</reference>
<dbReference type="SUPFAM" id="SSF81452">
    <property type="entry name" value="Cytochrome c oxidase subunit III-like"/>
    <property type="match status" value="1"/>
</dbReference>
<dbReference type="PANTHER" id="PTHR11403">
    <property type="entry name" value="CYTOCHROME C OXIDASE SUBUNIT III"/>
    <property type="match status" value="1"/>
</dbReference>
<dbReference type="InterPro" id="IPR035973">
    <property type="entry name" value="Cyt_c_oxidase_su3-like_sf"/>
</dbReference>
<dbReference type="PROSITE" id="PS50253">
    <property type="entry name" value="COX3"/>
    <property type="match status" value="1"/>
</dbReference>
<feature type="transmembrane region" description="Helical" evidence="7">
    <location>
        <begin position="106"/>
        <end position="126"/>
    </location>
</feature>
<keyword evidence="4 7" id="KW-1133">Transmembrane helix</keyword>
<evidence type="ECO:0000256" key="1">
    <source>
        <dbReference type="ARBA" id="ARBA00004141"/>
    </source>
</evidence>
<dbReference type="AlphaFoldDB" id="A0A5C5YEF1"/>